<evidence type="ECO:0000313" key="8">
    <source>
        <dbReference type="EMBL" id="SIT76112.1"/>
    </source>
</evidence>
<keyword evidence="4" id="KW-0472">Membrane</keyword>
<protein>
    <submittedName>
        <fullName evidence="8">Outer membrane transport energization protein TonB</fullName>
    </submittedName>
</protein>
<feature type="chain" id="PRO_5010247254" evidence="6">
    <location>
        <begin position="24"/>
        <end position="299"/>
    </location>
</feature>
<dbReference type="PROSITE" id="PS52015">
    <property type="entry name" value="TONB_CTD"/>
    <property type="match status" value="1"/>
</dbReference>
<sequence>MRHAGSAKFVALSLALVAHSALALTLVAQETPQTEGGGGAAEVRLGSAFADMAAGTLSPARPEAAQETPPTETPPAKTADQAKPVEAETVAPEHVTATAASETPARMAPTQALPAMQDTASATPEAVQPQPARIAAEAADSLAVARSLRPQARRADFVETQTPVQAAAPRQRPPARPAPGNADRNAQAGEASGNQDAIAQQSGPGGRQQAAGNAAASDYPGLVMRILSRAGKPRVRARGAAVVSFSIGPQGGLASVSLAHPSGSDALDQAALQLVRGAGPFPTPPAGARRSFSIQIEGR</sequence>
<keyword evidence="9" id="KW-1185">Reference proteome</keyword>
<dbReference type="STRING" id="287098.SAMN05421665_0311"/>
<keyword evidence="2" id="KW-0812">Transmembrane</keyword>
<feature type="region of interest" description="Disordered" evidence="5">
    <location>
        <begin position="278"/>
        <end position="299"/>
    </location>
</feature>
<evidence type="ECO:0000256" key="3">
    <source>
        <dbReference type="ARBA" id="ARBA00022989"/>
    </source>
</evidence>
<dbReference type="SUPFAM" id="SSF74653">
    <property type="entry name" value="TolA/TonB C-terminal domain"/>
    <property type="match status" value="1"/>
</dbReference>
<organism evidence="8 9">
    <name type="scientific">Yoonia rosea</name>
    <dbReference type="NCBI Taxonomy" id="287098"/>
    <lineage>
        <taxon>Bacteria</taxon>
        <taxon>Pseudomonadati</taxon>
        <taxon>Pseudomonadota</taxon>
        <taxon>Alphaproteobacteria</taxon>
        <taxon>Rhodobacterales</taxon>
        <taxon>Paracoccaceae</taxon>
        <taxon>Yoonia</taxon>
    </lineage>
</organism>
<evidence type="ECO:0000256" key="6">
    <source>
        <dbReference type="SAM" id="SignalP"/>
    </source>
</evidence>
<dbReference type="GO" id="GO:0016020">
    <property type="term" value="C:membrane"/>
    <property type="evidence" value="ECO:0007669"/>
    <property type="project" value="UniProtKB-SubCell"/>
</dbReference>
<dbReference type="GO" id="GO:0055085">
    <property type="term" value="P:transmembrane transport"/>
    <property type="evidence" value="ECO:0007669"/>
    <property type="project" value="InterPro"/>
</dbReference>
<feature type="compositionally biased region" description="Low complexity" evidence="5">
    <location>
        <begin position="278"/>
        <end position="290"/>
    </location>
</feature>
<keyword evidence="3" id="KW-1133">Transmembrane helix</keyword>
<dbReference type="AlphaFoldDB" id="A0A1R3WFF1"/>
<dbReference type="Proteomes" id="UP000186997">
    <property type="component" value="Unassembled WGS sequence"/>
</dbReference>
<dbReference type="InterPro" id="IPR037682">
    <property type="entry name" value="TonB_C"/>
</dbReference>
<accession>A0A1R3WFF1</accession>
<feature type="domain" description="TonB C-terminal" evidence="7">
    <location>
        <begin position="213"/>
        <end position="299"/>
    </location>
</feature>
<feature type="compositionally biased region" description="Low complexity" evidence="5">
    <location>
        <begin position="59"/>
        <end position="79"/>
    </location>
</feature>
<name>A0A1R3WFF1_9RHOB</name>
<reference evidence="9" key="1">
    <citation type="submission" date="2017-01" db="EMBL/GenBank/DDBJ databases">
        <authorList>
            <person name="Varghese N."/>
            <person name="Submissions S."/>
        </authorList>
    </citation>
    <scope>NUCLEOTIDE SEQUENCE [LARGE SCALE GENOMIC DNA]</scope>
    <source>
        <strain evidence="9">DSM 29591</strain>
    </source>
</reference>
<dbReference type="NCBIfam" id="TIGR01352">
    <property type="entry name" value="tonB_Cterm"/>
    <property type="match status" value="1"/>
</dbReference>
<evidence type="ECO:0000256" key="4">
    <source>
        <dbReference type="ARBA" id="ARBA00023136"/>
    </source>
</evidence>
<dbReference type="Pfam" id="PF13103">
    <property type="entry name" value="TonB_2"/>
    <property type="match status" value="1"/>
</dbReference>
<evidence type="ECO:0000313" key="9">
    <source>
        <dbReference type="Proteomes" id="UP000186997"/>
    </source>
</evidence>
<gene>
    <name evidence="8" type="ORF">SAMN05421665_0311</name>
</gene>
<dbReference type="InterPro" id="IPR006260">
    <property type="entry name" value="TonB/TolA_C"/>
</dbReference>
<feature type="signal peptide" evidence="6">
    <location>
        <begin position="1"/>
        <end position="23"/>
    </location>
</feature>
<evidence type="ECO:0000256" key="5">
    <source>
        <dbReference type="SAM" id="MobiDB-lite"/>
    </source>
</evidence>
<comment type="subcellular location">
    <subcellularLocation>
        <location evidence="1">Membrane</location>
        <topology evidence="1">Single-pass membrane protein</topology>
    </subcellularLocation>
</comment>
<proteinExistence type="predicted"/>
<evidence type="ECO:0000256" key="2">
    <source>
        <dbReference type="ARBA" id="ARBA00022692"/>
    </source>
</evidence>
<dbReference type="Gene3D" id="3.30.1150.10">
    <property type="match status" value="1"/>
</dbReference>
<feature type="compositionally biased region" description="Polar residues" evidence="5">
    <location>
        <begin position="192"/>
        <end position="202"/>
    </location>
</feature>
<evidence type="ECO:0000256" key="1">
    <source>
        <dbReference type="ARBA" id="ARBA00004167"/>
    </source>
</evidence>
<dbReference type="EMBL" id="FTPR01000001">
    <property type="protein sequence ID" value="SIT76112.1"/>
    <property type="molecule type" value="Genomic_DNA"/>
</dbReference>
<keyword evidence="6" id="KW-0732">Signal</keyword>
<dbReference type="RefSeq" id="WP_076658078.1">
    <property type="nucleotide sequence ID" value="NZ_FTPR01000001.1"/>
</dbReference>
<evidence type="ECO:0000259" key="7">
    <source>
        <dbReference type="PROSITE" id="PS52015"/>
    </source>
</evidence>
<feature type="region of interest" description="Disordered" evidence="5">
    <location>
        <begin position="153"/>
        <end position="214"/>
    </location>
</feature>
<feature type="region of interest" description="Disordered" evidence="5">
    <location>
        <begin position="58"/>
        <end position="132"/>
    </location>
</feature>